<keyword evidence="6" id="KW-0732">Signal</keyword>
<organism evidence="8 9">
    <name type="scientific">Actibacterium mucosum KCTC 23349</name>
    <dbReference type="NCBI Taxonomy" id="1454373"/>
    <lineage>
        <taxon>Bacteria</taxon>
        <taxon>Pseudomonadati</taxon>
        <taxon>Pseudomonadota</taxon>
        <taxon>Alphaproteobacteria</taxon>
        <taxon>Rhodobacterales</taxon>
        <taxon>Roseobacteraceae</taxon>
        <taxon>Actibacterium</taxon>
    </lineage>
</organism>
<keyword evidence="2 4" id="KW-0472">Membrane</keyword>
<dbReference type="SUPFAM" id="SSF103088">
    <property type="entry name" value="OmpA-like"/>
    <property type="match status" value="1"/>
</dbReference>
<dbReference type="PROSITE" id="PS51123">
    <property type="entry name" value="OMPA_2"/>
    <property type="match status" value="1"/>
</dbReference>
<dbReference type="RefSeq" id="WP_035262439.1">
    <property type="nucleotide sequence ID" value="NZ_JFKE01000011.1"/>
</dbReference>
<accession>A0A037ZC40</accession>
<feature type="chain" id="PRO_5005405407" description="OmpA-like domain-containing protein" evidence="6">
    <location>
        <begin position="28"/>
        <end position="630"/>
    </location>
</feature>
<dbReference type="CDD" id="cd07185">
    <property type="entry name" value="OmpA_C-like"/>
    <property type="match status" value="1"/>
</dbReference>
<feature type="compositionally biased region" description="Basic and acidic residues" evidence="5">
    <location>
        <begin position="610"/>
        <end position="622"/>
    </location>
</feature>
<comment type="subcellular location">
    <subcellularLocation>
        <location evidence="1">Cell outer membrane</location>
    </subcellularLocation>
</comment>
<dbReference type="InterPro" id="IPR006665">
    <property type="entry name" value="OmpA-like"/>
</dbReference>
<evidence type="ECO:0000256" key="2">
    <source>
        <dbReference type="ARBA" id="ARBA00023136"/>
    </source>
</evidence>
<name>A0A037ZC40_9RHOB</name>
<feature type="signal peptide" evidence="6">
    <location>
        <begin position="1"/>
        <end position="27"/>
    </location>
</feature>
<protein>
    <recommendedName>
        <fullName evidence="7">OmpA-like domain-containing protein</fullName>
    </recommendedName>
</protein>
<feature type="region of interest" description="Disordered" evidence="5">
    <location>
        <begin position="579"/>
        <end position="630"/>
    </location>
</feature>
<dbReference type="Pfam" id="PF00691">
    <property type="entry name" value="OmpA"/>
    <property type="match status" value="1"/>
</dbReference>
<evidence type="ECO:0000256" key="5">
    <source>
        <dbReference type="SAM" id="MobiDB-lite"/>
    </source>
</evidence>
<evidence type="ECO:0000259" key="7">
    <source>
        <dbReference type="PROSITE" id="PS51123"/>
    </source>
</evidence>
<keyword evidence="9" id="KW-1185">Reference proteome</keyword>
<proteinExistence type="predicted"/>
<evidence type="ECO:0000256" key="4">
    <source>
        <dbReference type="PROSITE-ProRule" id="PRU00473"/>
    </source>
</evidence>
<dbReference type="AlphaFoldDB" id="A0A037ZC40"/>
<dbReference type="InterPro" id="IPR050330">
    <property type="entry name" value="Bact_OuterMem_StrucFunc"/>
</dbReference>
<sequence>MRISIYLLAFAAFLAAAGLSFLSANLAADAVENRASAEVRAVLSKEGITWAQVDTDGLRAEIRGEAPNEAMRFRALSLTGTVVDASRVIDLMTVTPASPVQPPEFSIELLRNAEGISMIGLIPTGPSRETLTSAANDIAGQTKVTDMLDGASHSPPDTWPAAMKFAIDALELLPRSKISARPDRVVVNAVSGSVEEKAELEKTLNKLTPQGLRVVLNITSPRPVIAPFTLRFVLDDQGARFDACSTHTASGRARILNAAAAAGMKSEATCIIGLGVPSPDWPDAVVASIGALSKLGGGTLTFSDADVSVIAARGTPEELFDRVKGELEAALPDIFTLHAALPPPETDVAPNATGPSRFIATRAQDGKVQLRGRVHGDLERDAANSYAVALFGMSNVQAAMITDETLPRAWSTRVLAALQALADLREGRVVVQADLVELSGVTERLGAKADIARLFGEKLGEAQNFKIDVTYVPPPEPEAEPEVNATECLEQLNLVQVDKKITFAPGSANFEPGSLKIIDAIAEVLRECTDIAVEIGGHTDSQGREEMNAQLSQQRADAVMMALVSRRVLTRNLTAHGYGEAQPVADNGTEEGREANRRIEFLLVTPDTGDAEKTENQTKETETQAEDEQN</sequence>
<dbReference type="OrthoDB" id="5525824at2"/>
<reference evidence="8 9" key="1">
    <citation type="submission" date="2014-03" db="EMBL/GenBank/DDBJ databases">
        <title>Draft Genome Sequence of Actibacterium mucosum KCTC 23349, a Marine Alphaproteobacterium with Complex Ionic Requirements Isolated from Mediterranean Seawater at Malvarrosa Beach, Valencia, Spain.</title>
        <authorList>
            <person name="Arahal D.R."/>
            <person name="Shao Z."/>
            <person name="Lai Q."/>
            <person name="Pujalte M.J."/>
        </authorList>
    </citation>
    <scope>NUCLEOTIDE SEQUENCE [LARGE SCALE GENOMIC DNA]</scope>
    <source>
        <strain evidence="8 9">KCTC 23349</strain>
    </source>
</reference>
<dbReference type="GO" id="GO:0009279">
    <property type="term" value="C:cell outer membrane"/>
    <property type="evidence" value="ECO:0007669"/>
    <property type="project" value="UniProtKB-SubCell"/>
</dbReference>
<dbReference type="Gene3D" id="3.30.1330.60">
    <property type="entry name" value="OmpA-like domain"/>
    <property type="match status" value="1"/>
</dbReference>
<dbReference type="PANTHER" id="PTHR30329:SF21">
    <property type="entry name" value="LIPOPROTEIN YIAD-RELATED"/>
    <property type="match status" value="1"/>
</dbReference>
<dbReference type="InterPro" id="IPR006664">
    <property type="entry name" value="OMP_bac"/>
</dbReference>
<gene>
    <name evidence="8" type="ORF">ACMU_03940</name>
</gene>
<dbReference type="EMBL" id="JFKE01000011">
    <property type="protein sequence ID" value="KAJ54054.1"/>
    <property type="molecule type" value="Genomic_DNA"/>
</dbReference>
<evidence type="ECO:0000256" key="6">
    <source>
        <dbReference type="SAM" id="SignalP"/>
    </source>
</evidence>
<dbReference type="InterPro" id="IPR036737">
    <property type="entry name" value="OmpA-like_sf"/>
</dbReference>
<dbReference type="PRINTS" id="PR01021">
    <property type="entry name" value="OMPADOMAIN"/>
</dbReference>
<feature type="compositionally biased region" description="Basic and acidic residues" evidence="5">
    <location>
        <begin position="590"/>
        <end position="600"/>
    </location>
</feature>
<evidence type="ECO:0000313" key="9">
    <source>
        <dbReference type="Proteomes" id="UP000026249"/>
    </source>
</evidence>
<dbReference type="PANTHER" id="PTHR30329">
    <property type="entry name" value="STATOR ELEMENT OF FLAGELLAR MOTOR COMPLEX"/>
    <property type="match status" value="1"/>
</dbReference>
<dbReference type="Proteomes" id="UP000026249">
    <property type="component" value="Unassembled WGS sequence"/>
</dbReference>
<dbReference type="Gene3D" id="3.40.1520.20">
    <property type="match status" value="2"/>
</dbReference>
<comment type="caution">
    <text evidence="8">The sequence shown here is derived from an EMBL/GenBank/DDBJ whole genome shotgun (WGS) entry which is preliminary data.</text>
</comment>
<evidence type="ECO:0000313" key="8">
    <source>
        <dbReference type="EMBL" id="KAJ54054.1"/>
    </source>
</evidence>
<dbReference type="STRING" id="1454373.ACMU_03940"/>
<feature type="domain" description="OmpA-like" evidence="7">
    <location>
        <begin position="490"/>
        <end position="607"/>
    </location>
</feature>
<evidence type="ECO:0000256" key="3">
    <source>
        <dbReference type="ARBA" id="ARBA00023237"/>
    </source>
</evidence>
<keyword evidence="3" id="KW-0998">Cell outer membrane</keyword>
<evidence type="ECO:0000256" key="1">
    <source>
        <dbReference type="ARBA" id="ARBA00004442"/>
    </source>
</evidence>